<gene>
    <name evidence="5" type="ORF">Csa_6G446335</name>
</gene>
<keyword evidence="2" id="KW-0539">Nucleus</keyword>
<dbReference type="InterPro" id="IPR017930">
    <property type="entry name" value="Myb_dom"/>
</dbReference>
<protein>
    <submittedName>
        <fullName evidence="5">Uncharacterized protein</fullName>
    </submittedName>
</protein>
<dbReference type="CDD" id="cd11660">
    <property type="entry name" value="SANT_TRF"/>
    <property type="match status" value="1"/>
</dbReference>
<evidence type="ECO:0000313" key="6">
    <source>
        <dbReference type="Proteomes" id="UP000029981"/>
    </source>
</evidence>
<dbReference type="Gramene" id="KGN48172">
    <property type="protein sequence ID" value="KGN48172"/>
    <property type="gene ID" value="Csa_6G446335"/>
</dbReference>
<dbReference type="PROSITE" id="PS51294">
    <property type="entry name" value="HTH_MYB"/>
    <property type="match status" value="1"/>
</dbReference>
<dbReference type="GO" id="GO:0005634">
    <property type="term" value="C:nucleus"/>
    <property type="evidence" value="ECO:0007669"/>
    <property type="project" value="UniProtKB-SubCell"/>
</dbReference>
<evidence type="ECO:0000259" key="3">
    <source>
        <dbReference type="PROSITE" id="PS50090"/>
    </source>
</evidence>
<feature type="domain" description="Myb-like" evidence="3">
    <location>
        <begin position="1"/>
        <end position="49"/>
    </location>
</feature>
<dbReference type="Proteomes" id="UP000029981">
    <property type="component" value="Chromosome 6"/>
</dbReference>
<evidence type="ECO:0000313" key="5">
    <source>
        <dbReference type="EMBL" id="KGN48172.1"/>
    </source>
</evidence>
<evidence type="ECO:0000256" key="1">
    <source>
        <dbReference type="ARBA" id="ARBA00004123"/>
    </source>
</evidence>
<sequence>MWTLTEVMRLVDGIAEYGTGRWTHIKKHLFASSPHRTPIDLRDKWRNLLRASCVNIQNKKGVSPLSFVLCLSSECEFVYAINGLFNDVFVLVPTLIEGKQTHASRPLPKSLLQRVYELANIYPYPKERGPKSVKEITPPMDLIESNSLSFNWGRKKYD</sequence>
<reference evidence="5 6" key="3">
    <citation type="journal article" date="2010" name="BMC Genomics">
        <title>Transcriptome sequencing and comparative analysis of cucumber flowers with different sex types.</title>
        <authorList>
            <person name="Guo S."/>
            <person name="Zheng Y."/>
            <person name="Joung J.G."/>
            <person name="Liu S."/>
            <person name="Zhang Z."/>
            <person name="Crasta O.R."/>
            <person name="Sobral B.W."/>
            <person name="Xu Y."/>
            <person name="Huang S."/>
            <person name="Fei Z."/>
        </authorList>
    </citation>
    <scope>NUCLEOTIDE SEQUENCE [LARGE SCALE GENOMIC DNA]</scope>
    <source>
        <strain evidence="6">cv. 9930</strain>
    </source>
</reference>
<evidence type="ECO:0000256" key="2">
    <source>
        <dbReference type="ARBA" id="ARBA00023242"/>
    </source>
</evidence>
<organism evidence="5 6">
    <name type="scientific">Cucumis sativus</name>
    <name type="common">Cucumber</name>
    <dbReference type="NCBI Taxonomy" id="3659"/>
    <lineage>
        <taxon>Eukaryota</taxon>
        <taxon>Viridiplantae</taxon>
        <taxon>Streptophyta</taxon>
        <taxon>Embryophyta</taxon>
        <taxon>Tracheophyta</taxon>
        <taxon>Spermatophyta</taxon>
        <taxon>Magnoliopsida</taxon>
        <taxon>eudicotyledons</taxon>
        <taxon>Gunneridae</taxon>
        <taxon>Pentapetalae</taxon>
        <taxon>rosids</taxon>
        <taxon>fabids</taxon>
        <taxon>Cucurbitales</taxon>
        <taxon>Cucurbitaceae</taxon>
        <taxon>Benincaseae</taxon>
        <taxon>Cucumis</taxon>
    </lineage>
</organism>
<dbReference type="InterPro" id="IPR001005">
    <property type="entry name" value="SANT/Myb"/>
</dbReference>
<keyword evidence="6" id="KW-1185">Reference proteome</keyword>
<dbReference type="AlphaFoldDB" id="A0A0A0KIE3"/>
<accession>A0A0A0KIE3</accession>
<evidence type="ECO:0000259" key="4">
    <source>
        <dbReference type="PROSITE" id="PS51294"/>
    </source>
</evidence>
<comment type="subcellular location">
    <subcellularLocation>
        <location evidence="1">Nucleus</location>
    </subcellularLocation>
</comment>
<dbReference type="SMART" id="SM00717">
    <property type="entry name" value="SANT"/>
    <property type="match status" value="1"/>
</dbReference>
<reference evidence="5 6" key="2">
    <citation type="journal article" date="2009" name="PLoS ONE">
        <title>An integrated genetic and cytogenetic map of the cucumber genome.</title>
        <authorList>
            <person name="Ren Y."/>
            <person name="Zhang Z."/>
            <person name="Liu J."/>
            <person name="Staub J.E."/>
            <person name="Han Y."/>
            <person name="Cheng Z."/>
            <person name="Li X."/>
            <person name="Lu J."/>
            <person name="Miao H."/>
            <person name="Kang H."/>
            <person name="Xie B."/>
            <person name="Gu X."/>
            <person name="Wang X."/>
            <person name="Du Y."/>
            <person name="Jin W."/>
            <person name="Huang S."/>
        </authorList>
    </citation>
    <scope>NUCLEOTIDE SEQUENCE [LARGE SCALE GENOMIC DNA]</scope>
    <source>
        <strain evidence="6">cv. 9930</strain>
    </source>
</reference>
<dbReference type="PANTHER" id="PTHR47122:SF8">
    <property type="entry name" value="MYB-LIKE DOMAIN-CONTAINING PROTEIN"/>
    <property type="match status" value="1"/>
</dbReference>
<reference evidence="5 6" key="1">
    <citation type="journal article" date="2009" name="Nat. Genet.">
        <title>The genome of the cucumber, Cucumis sativus L.</title>
        <authorList>
            <person name="Huang S."/>
            <person name="Li R."/>
            <person name="Zhang Z."/>
            <person name="Li L."/>
            <person name="Gu X."/>
            <person name="Fan W."/>
            <person name="Lucas W.J."/>
            <person name="Wang X."/>
            <person name="Xie B."/>
            <person name="Ni P."/>
            <person name="Ren Y."/>
            <person name="Zhu H."/>
            <person name="Li J."/>
            <person name="Lin K."/>
            <person name="Jin W."/>
            <person name="Fei Z."/>
            <person name="Li G."/>
            <person name="Staub J."/>
            <person name="Kilian A."/>
            <person name="van der Vossen E.A."/>
            <person name="Wu Y."/>
            <person name="Guo J."/>
            <person name="He J."/>
            <person name="Jia Z."/>
            <person name="Ren Y."/>
            <person name="Tian G."/>
            <person name="Lu Y."/>
            <person name="Ruan J."/>
            <person name="Qian W."/>
            <person name="Wang M."/>
            <person name="Huang Q."/>
            <person name="Li B."/>
            <person name="Xuan Z."/>
            <person name="Cao J."/>
            <person name="Asan"/>
            <person name="Wu Z."/>
            <person name="Zhang J."/>
            <person name="Cai Q."/>
            <person name="Bai Y."/>
            <person name="Zhao B."/>
            <person name="Han Y."/>
            <person name="Li Y."/>
            <person name="Li X."/>
            <person name="Wang S."/>
            <person name="Shi Q."/>
            <person name="Liu S."/>
            <person name="Cho W.K."/>
            <person name="Kim J.Y."/>
            <person name="Xu Y."/>
            <person name="Heller-Uszynska K."/>
            <person name="Miao H."/>
            <person name="Cheng Z."/>
            <person name="Zhang S."/>
            <person name="Wu J."/>
            <person name="Yang Y."/>
            <person name="Kang H."/>
            <person name="Li M."/>
            <person name="Liang H."/>
            <person name="Ren X."/>
            <person name="Shi Z."/>
            <person name="Wen M."/>
            <person name="Jian M."/>
            <person name="Yang H."/>
            <person name="Zhang G."/>
            <person name="Yang Z."/>
            <person name="Chen R."/>
            <person name="Liu S."/>
            <person name="Li J."/>
            <person name="Ma L."/>
            <person name="Liu H."/>
            <person name="Zhou Y."/>
            <person name="Zhao J."/>
            <person name="Fang X."/>
            <person name="Li G."/>
            <person name="Fang L."/>
            <person name="Li Y."/>
            <person name="Liu D."/>
            <person name="Zheng H."/>
            <person name="Zhang Y."/>
            <person name="Qin N."/>
            <person name="Li Z."/>
            <person name="Yang G."/>
            <person name="Yang S."/>
            <person name="Bolund L."/>
            <person name="Kristiansen K."/>
            <person name="Zheng H."/>
            <person name="Li S."/>
            <person name="Zhang X."/>
            <person name="Yang H."/>
            <person name="Wang J."/>
            <person name="Sun R."/>
            <person name="Zhang B."/>
            <person name="Jiang S."/>
            <person name="Wang J."/>
            <person name="Du Y."/>
            <person name="Li S."/>
        </authorList>
    </citation>
    <scope>NUCLEOTIDE SEQUENCE [LARGE SCALE GENOMIC DNA]</scope>
    <source>
        <strain evidence="6">cv. 9930</strain>
    </source>
</reference>
<dbReference type="Gene3D" id="1.10.246.220">
    <property type="match status" value="1"/>
</dbReference>
<dbReference type="PANTHER" id="PTHR47122">
    <property type="entry name" value="MYB-LIKE DNA-BINDING DOMAIN CONTAINING PROTEIN, EXPRESSED"/>
    <property type="match status" value="1"/>
</dbReference>
<dbReference type="EMBL" id="CM002927">
    <property type="protein sequence ID" value="KGN48172.1"/>
    <property type="molecule type" value="Genomic_DNA"/>
</dbReference>
<proteinExistence type="predicted"/>
<dbReference type="InterPro" id="IPR009057">
    <property type="entry name" value="Homeodomain-like_sf"/>
</dbReference>
<feature type="domain" description="HTH myb-type" evidence="4">
    <location>
        <begin position="1"/>
        <end position="53"/>
    </location>
</feature>
<dbReference type="PROSITE" id="PS50090">
    <property type="entry name" value="MYB_LIKE"/>
    <property type="match status" value="1"/>
</dbReference>
<dbReference type="SUPFAM" id="SSF46689">
    <property type="entry name" value="Homeodomain-like"/>
    <property type="match status" value="1"/>
</dbReference>
<reference evidence="5 6" key="4">
    <citation type="journal article" date="2011" name="BMC Genomics">
        <title>RNA-Seq improves annotation of protein-coding genes in the cucumber genome.</title>
        <authorList>
            <person name="Li Z."/>
            <person name="Zhang Z."/>
            <person name="Yan P."/>
            <person name="Huang S."/>
            <person name="Fei Z."/>
            <person name="Lin K."/>
        </authorList>
    </citation>
    <scope>NUCLEOTIDE SEQUENCE [LARGE SCALE GENOMIC DNA]</scope>
    <source>
        <strain evidence="6">cv. 9930</strain>
    </source>
</reference>
<name>A0A0A0KIE3_CUCSA</name>
<dbReference type="Pfam" id="PF00249">
    <property type="entry name" value="Myb_DNA-binding"/>
    <property type="match status" value="1"/>
</dbReference>